<gene>
    <name evidence="2" type="ORF">E1832_17085</name>
</gene>
<organism evidence="2 3">
    <name type="scientific">Antarcticimicrobium luteum</name>
    <dbReference type="NCBI Taxonomy" id="2547397"/>
    <lineage>
        <taxon>Bacteria</taxon>
        <taxon>Pseudomonadati</taxon>
        <taxon>Pseudomonadota</taxon>
        <taxon>Alphaproteobacteria</taxon>
        <taxon>Rhodobacterales</taxon>
        <taxon>Paracoccaceae</taxon>
        <taxon>Antarcticimicrobium</taxon>
    </lineage>
</organism>
<keyword evidence="1" id="KW-1133">Transmembrane helix</keyword>
<evidence type="ECO:0000256" key="1">
    <source>
        <dbReference type="SAM" id="Phobius"/>
    </source>
</evidence>
<name>A0A4R5UXB8_9RHOB</name>
<protein>
    <submittedName>
        <fullName evidence="2">Uncharacterized protein</fullName>
    </submittedName>
</protein>
<feature type="transmembrane region" description="Helical" evidence="1">
    <location>
        <begin position="198"/>
        <end position="214"/>
    </location>
</feature>
<dbReference type="AlphaFoldDB" id="A0A4R5UXB8"/>
<evidence type="ECO:0000313" key="2">
    <source>
        <dbReference type="EMBL" id="TDK43980.1"/>
    </source>
</evidence>
<keyword evidence="1" id="KW-0472">Membrane</keyword>
<keyword evidence="1" id="KW-0812">Transmembrane</keyword>
<feature type="transmembrane region" description="Helical" evidence="1">
    <location>
        <begin position="73"/>
        <end position="91"/>
    </location>
</feature>
<keyword evidence="3" id="KW-1185">Reference proteome</keyword>
<feature type="transmembrane region" description="Helical" evidence="1">
    <location>
        <begin position="234"/>
        <end position="256"/>
    </location>
</feature>
<feature type="transmembrane region" description="Helical" evidence="1">
    <location>
        <begin position="36"/>
        <end position="52"/>
    </location>
</feature>
<reference evidence="2 3" key="1">
    <citation type="submission" date="2019-03" db="EMBL/GenBank/DDBJ databases">
        <title>Ruegeria lutea sp. nov., a novel strain, isolated from marine sediment, the Masan Bay, South Korea.</title>
        <authorList>
            <person name="Kim J."/>
            <person name="Kim D.-Y."/>
            <person name="Lee S.-S."/>
        </authorList>
    </citation>
    <scope>NUCLEOTIDE SEQUENCE [LARGE SCALE GENOMIC DNA]</scope>
    <source>
        <strain evidence="2 3">318-1</strain>
    </source>
</reference>
<comment type="caution">
    <text evidence="2">The sequence shown here is derived from an EMBL/GenBank/DDBJ whole genome shotgun (WGS) entry which is preliminary data.</text>
</comment>
<dbReference type="Proteomes" id="UP000295301">
    <property type="component" value="Unassembled WGS sequence"/>
</dbReference>
<dbReference type="OrthoDB" id="7738422at2"/>
<feature type="transmembrane region" description="Helical" evidence="1">
    <location>
        <begin position="139"/>
        <end position="162"/>
    </location>
</feature>
<dbReference type="RefSeq" id="WP_133360977.1">
    <property type="nucleotide sequence ID" value="NZ_SMUV01000071.1"/>
</dbReference>
<accession>A0A4R5UXB8</accession>
<dbReference type="EMBL" id="SMUV01000071">
    <property type="protein sequence ID" value="TDK43980.1"/>
    <property type="molecule type" value="Genomic_DNA"/>
</dbReference>
<proteinExistence type="predicted"/>
<evidence type="ECO:0000313" key="3">
    <source>
        <dbReference type="Proteomes" id="UP000295301"/>
    </source>
</evidence>
<sequence>MFARIAGAALRAVLVAVVVAIPSLLLPGTGSGGAEIVTLLALLAALLTFAEYNSNYPSIVEFRGAPPLNRMRFAALTAMLLSLSLIAKHQVEPTNLTALLAGVGRLVGGLTDFPYSPVRLAALMLPATAPPELLDAVRIAAGVSYLIALTAVGAFFFAVRVLGWPVMNGSFNVWINLPLFDPTAGGDVVHRLQRDGHINVMIGLLLPFAIPALVKLGSEMFRPVTLDDPQTLIWAMSAWAFLPASMVMRGVAMLRIAELIQQKRRRAYTDADGEAVQTA</sequence>